<dbReference type="GO" id="GO:0004470">
    <property type="term" value="F:malic enzyme activity"/>
    <property type="evidence" value="ECO:0007669"/>
    <property type="project" value="InterPro"/>
</dbReference>
<gene>
    <name evidence="13" type="ORF">Aam_118_024</name>
</gene>
<evidence type="ECO:0000259" key="11">
    <source>
        <dbReference type="SMART" id="SM00919"/>
    </source>
</evidence>
<dbReference type="STRING" id="1120923.SAMN02746095_00644"/>
<feature type="binding site" evidence="10">
    <location>
        <position position="286"/>
    </location>
    <ligand>
        <name>a divalent metal cation</name>
        <dbReference type="ChEBI" id="CHEBI:60240"/>
    </ligand>
</feature>
<keyword evidence="5 9" id="KW-0479">Metal-binding</keyword>
<evidence type="ECO:0000256" key="6">
    <source>
        <dbReference type="ARBA" id="ARBA00023002"/>
    </source>
</evidence>
<dbReference type="PIRSF" id="PIRSF036684">
    <property type="entry name" value="ME_PTA"/>
    <property type="match status" value="1"/>
</dbReference>
<dbReference type="Gene3D" id="3.40.50.10380">
    <property type="entry name" value="Malic enzyme, N-terminal domain"/>
    <property type="match status" value="1"/>
</dbReference>
<dbReference type="InterPro" id="IPR037062">
    <property type="entry name" value="Malic_N_dom_sf"/>
</dbReference>
<evidence type="ECO:0000256" key="7">
    <source>
        <dbReference type="ARBA" id="ARBA00023268"/>
    </source>
</evidence>
<evidence type="ECO:0000256" key="3">
    <source>
        <dbReference type="ARBA" id="ARBA00007686"/>
    </source>
</evidence>
<dbReference type="GO" id="GO:0016746">
    <property type="term" value="F:acyltransferase activity"/>
    <property type="evidence" value="ECO:0007669"/>
    <property type="project" value="InterPro"/>
</dbReference>
<keyword evidence="14" id="KW-1185">Reference proteome</keyword>
<comment type="cofactor">
    <cofactor evidence="2">
        <name>Mg(2+)</name>
        <dbReference type="ChEBI" id="CHEBI:18420"/>
    </cofactor>
</comment>
<dbReference type="Gene3D" id="3.40.50.10950">
    <property type="match status" value="1"/>
</dbReference>
<dbReference type="FunFam" id="3.40.50.720:FF:000095">
    <property type="entry name" value="NADP-dependent malic enzyme"/>
    <property type="match status" value="1"/>
</dbReference>
<feature type="binding site" evidence="9">
    <location>
        <position position="136"/>
    </location>
    <ligand>
        <name>a divalent metal cation</name>
        <dbReference type="ChEBI" id="CHEBI:60240"/>
    </ligand>
</feature>
<dbReference type="InterPro" id="IPR042112">
    <property type="entry name" value="P_AcTrfase_dom2"/>
</dbReference>
<dbReference type="InterPro" id="IPR042113">
    <property type="entry name" value="P_AcTrfase_dom1"/>
</dbReference>
<dbReference type="SMART" id="SM01274">
    <property type="entry name" value="malic"/>
    <property type="match status" value="1"/>
</dbReference>
<dbReference type="SUPFAM" id="SSF53223">
    <property type="entry name" value="Aminoacid dehydrogenase-like, N-terminal domain"/>
    <property type="match status" value="1"/>
</dbReference>
<evidence type="ECO:0000313" key="14">
    <source>
        <dbReference type="Proteomes" id="UP000032668"/>
    </source>
</evidence>
<keyword evidence="10" id="KW-0521">NADP</keyword>
<organism evidence="13 14">
    <name type="scientific">Acidocella aminolytica 101 = DSM 11237</name>
    <dbReference type="NCBI Taxonomy" id="1120923"/>
    <lineage>
        <taxon>Bacteria</taxon>
        <taxon>Pseudomonadati</taxon>
        <taxon>Pseudomonadota</taxon>
        <taxon>Alphaproteobacteria</taxon>
        <taxon>Acetobacterales</taxon>
        <taxon>Acidocellaceae</taxon>
        <taxon>Acidocella</taxon>
    </lineage>
</organism>
<keyword evidence="6" id="KW-0560">Oxidoreductase</keyword>
<evidence type="ECO:0000256" key="4">
    <source>
        <dbReference type="ARBA" id="ARBA00008756"/>
    </source>
</evidence>
<dbReference type="OrthoDB" id="9805787at2"/>
<feature type="domain" description="Malic enzyme N-terminal" evidence="12">
    <location>
        <begin position="18"/>
        <end position="151"/>
    </location>
</feature>
<evidence type="ECO:0000313" key="13">
    <source>
        <dbReference type="EMBL" id="GAN81782.1"/>
    </source>
</evidence>
<dbReference type="PANTHER" id="PTHR43237">
    <property type="entry name" value="NADP-DEPENDENT MALIC ENZYME"/>
    <property type="match status" value="1"/>
</dbReference>
<dbReference type="FunFam" id="3.40.50.10380:FF:000003">
    <property type="entry name" value="NADP-dependent malic enzyme"/>
    <property type="match status" value="1"/>
</dbReference>
<accession>A0A0D6PJD1</accession>
<dbReference type="GO" id="GO:0046872">
    <property type="term" value="F:metal ion binding"/>
    <property type="evidence" value="ECO:0007669"/>
    <property type="project" value="UniProtKB-KW"/>
</dbReference>
<evidence type="ECO:0000256" key="5">
    <source>
        <dbReference type="ARBA" id="ARBA00022723"/>
    </source>
</evidence>
<feature type="domain" description="Malic enzyme NAD-binding" evidence="11">
    <location>
        <begin position="163"/>
        <end position="399"/>
    </location>
</feature>
<dbReference type="InterPro" id="IPR012302">
    <property type="entry name" value="Malic_NAD-bd"/>
</dbReference>
<evidence type="ECO:0000256" key="1">
    <source>
        <dbReference type="ARBA" id="ARBA00001936"/>
    </source>
</evidence>
<comment type="similarity">
    <text evidence="4">In the C-terminal section; belongs to the phosphate acetyltransferase and butyryltransferase family.</text>
</comment>
<proteinExistence type="inferred from homology"/>
<dbReference type="Pfam" id="PF00390">
    <property type="entry name" value="malic"/>
    <property type="match status" value="1"/>
</dbReference>
<comment type="similarity">
    <text evidence="3">In the N-terminal section; belongs to the malic enzymes family.</text>
</comment>
<dbReference type="Pfam" id="PF03949">
    <property type="entry name" value="Malic_M"/>
    <property type="match status" value="1"/>
</dbReference>
<dbReference type="InterPro" id="IPR045213">
    <property type="entry name" value="Malic_NAD-bd_bact_type"/>
</dbReference>
<name>A0A0D6PJD1_9PROT</name>
<evidence type="ECO:0000256" key="10">
    <source>
        <dbReference type="PIRSR" id="PIRSR036684-3"/>
    </source>
</evidence>
<dbReference type="SUPFAM" id="SSF53659">
    <property type="entry name" value="Isocitrate/Isopropylmalate dehydrogenase-like"/>
    <property type="match status" value="1"/>
</dbReference>
<dbReference type="EMBL" id="BANC01000116">
    <property type="protein sequence ID" value="GAN81782.1"/>
    <property type="molecule type" value="Genomic_DNA"/>
</dbReference>
<feature type="binding site" evidence="10">
    <location>
        <position position="162"/>
    </location>
    <ligand>
        <name>a divalent metal cation</name>
        <dbReference type="ChEBI" id="CHEBI:60240"/>
    </ligand>
</feature>
<evidence type="ECO:0000256" key="8">
    <source>
        <dbReference type="PIRSR" id="PIRSR036684-1"/>
    </source>
</evidence>
<dbReference type="CDD" id="cd05311">
    <property type="entry name" value="NAD_bind_2_malic_enz"/>
    <property type="match status" value="1"/>
</dbReference>
<evidence type="ECO:0000259" key="12">
    <source>
        <dbReference type="SMART" id="SM01274"/>
    </source>
</evidence>
<dbReference type="InterPro" id="IPR036291">
    <property type="entry name" value="NAD(P)-bd_dom_sf"/>
</dbReference>
<dbReference type="Gene3D" id="3.40.50.720">
    <property type="entry name" value="NAD(P)-binding Rossmann-like Domain"/>
    <property type="match status" value="1"/>
</dbReference>
<evidence type="ECO:0000256" key="2">
    <source>
        <dbReference type="ARBA" id="ARBA00001946"/>
    </source>
</evidence>
<dbReference type="GO" id="GO:0006108">
    <property type="term" value="P:malate metabolic process"/>
    <property type="evidence" value="ECO:0007669"/>
    <property type="project" value="InterPro"/>
</dbReference>
<feature type="active site" description="Proton acceptor" evidence="8">
    <location>
        <position position="94"/>
    </location>
</feature>
<dbReference type="InterPro" id="IPR012301">
    <property type="entry name" value="Malic_N_dom"/>
</dbReference>
<feature type="binding site" evidence="9">
    <location>
        <position position="137"/>
    </location>
    <ligand>
        <name>a divalent metal cation</name>
        <dbReference type="ChEBI" id="CHEBI:60240"/>
    </ligand>
</feature>
<dbReference type="Pfam" id="PF01515">
    <property type="entry name" value="PTA_PTB"/>
    <property type="match status" value="1"/>
</dbReference>
<comment type="caution">
    <text evidence="13">The sequence shown here is derived from an EMBL/GenBank/DDBJ whole genome shotgun (WGS) entry which is preliminary data.</text>
</comment>
<reference evidence="13 14" key="1">
    <citation type="submission" date="2012-11" db="EMBL/GenBank/DDBJ databases">
        <title>Whole genome sequence of Acidocella aminolytica 101 = DSM 11237.</title>
        <authorList>
            <person name="Azuma Y."/>
            <person name="Higashiura N."/>
            <person name="Hirakawa H."/>
            <person name="Matsushita K."/>
        </authorList>
    </citation>
    <scope>NUCLEOTIDE SEQUENCE [LARGE SCALE GENOMIC DNA]</scope>
    <source>
        <strain evidence="14">101 / DSM 11237</strain>
    </source>
</reference>
<dbReference type="InterPro" id="IPR046346">
    <property type="entry name" value="Aminoacid_DH-like_N_sf"/>
</dbReference>
<feature type="binding site" evidence="10">
    <location>
        <begin position="76"/>
        <end position="83"/>
    </location>
    <ligand>
        <name>NADP(+)</name>
        <dbReference type="ChEBI" id="CHEBI:58349"/>
    </ligand>
</feature>
<dbReference type="InterPro" id="IPR051674">
    <property type="entry name" value="Malate_Decarboxylase"/>
</dbReference>
<dbReference type="GO" id="GO:0016616">
    <property type="term" value="F:oxidoreductase activity, acting on the CH-OH group of donors, NAD or NADP as acceptor"/>
    <property type="evidence" value="ECO:0007669"/>
    <property type="project" value="InterPro"/>
</dbReference>
<dbReference type="Proteomes" id="UP000032668">
    <property type="component" value="Unassembled WGS sequence"/>
</dbReference>
<dbReference type="InterPro" id="IPR012188">
    <property type="entry name" value="ME_PTA"/>
</dbReference>
<dbReference type="GO" id="GO:0051287">
    <property type="term" value="F:NAD binding"/>
    <property type="evidence" value="ECO:0007669"/>
    <property type="project" value="InterPro"/>
</dbReference>
<dbReference type="PANTHER" id="PTHR43237:SF4">
    <property type="entry name" value="NADP-DEPENDENT MALIC ENZYME"/>
    <property type="match status" value="1"/>
</dbReference>
<dbReference type="SUPFAM" id="SSF51735">
    <property type="entry name" value="NAD(P)-binding Rossmann-fold domains"/>
    <property type="match status" value="1"/>
</dbReference>
<comment type="cofactor">
    <cofactor evidence="1">
        <name>Mn(2+)</name>
        <dbReference type="ChEBI" id="CHEBI:29035"/>
    </cofactor>
</comment>
<sequence length="758" mass="81672">MDEGLRKAALEYHRSPRPGKLAIVATKRMETSRDLALAYSPGVAAACEAIKNDPDASFDLTSRANLVAVITNGTAVLGLGNIGALAGKPVMEGKSVLFKKFAGIDSFDIEVNEQDPDKFIETVARLEPSFGGINLEDIKAPECFKIEKILREKMNIPVFHDDQHGTAIIVGAAVLNTLVVLNKKIEEVKIVTSGAGAAALSCVNILKALGANPENITMTDKEGVVYKGRPNLDSTLVDVARETNARTLRDVLPGADIFLGLSAPRVLKEEWLPLFAQNPLILALANPEPEIMPDVVKRERPDAIMATGRSDFPNQVNNVLCFPFIFRGALDVRATAITEGMKLAAVRAIAELAHVEASDVVAAAYGGQAPTFGPEYIIPKPFDPRLILHVAPAVAQAAMDEGVARKPIADFEAYMHELERFVFQSGQLLRPVIEVARKAKPRIVYSEGEDERTLRAVQSVVDDGMAKPILVGDTEAVTAKIQALGLRLRPGVDVQIADLERDKALYERLISAYSKRVGRRGVPPDAASRQLRRRPTVTAAMLMEQGEADAAVCGGTGDWWKQFQYALPIVPRKSTSGRVYAMTALILQAGPLFFCDTHVNVDPTCEEIAEMTLMAAETVKHFGMTPKVALLSHSNFGASNSPSAKKMRGALNLIRAQNPELEVDGEMHADAALAEQIRQHALPDSTLRGKANLLIFPNIDSANIAYNLVKATGEAVTVGPMLMGLEKPLHIAVPSTTARGLINLSAVAAMQAALAINK</sequence>
<dbReference type="SMART" id="SM00919">
    <property type="entry name" value="Malic_M"/>
    <property type="match status" value="1"/>
</dbReference>
<dbReference type="AlphaFoldDB" id="A0A0D6PJD1"/>
<keyword evidence="7" id="KW-0511">Multifunctional enzyme</keyword>
<dbReference type="InterPro" id="IPR002505">
    <property type="entry name" value="PTA_PTB"/>
</dbReference>
<dbReference type="RefSeq" id="WP_048880169.1">
    <property type="nucleotide sequence ID" value="NZ_BANC01000116.1"/>
</dbReference>
<protein>
    <submittedName>
        <fullName evidence="13">Malate dehydrogenase</fullName>
    </submittedName>
</protein>
<dbReference type="Gene3D" id="3.40.50.10750">
    <property type="entry name" value="Isocitrate/Isopropylmalate dehydrogenase-like"/>
    <property type="match status" value="1"/>
</dbReference>
<evidence type="ECO:0000256" key="9">
    <source>
        <dbReference type="PIRSR" id="PIRSR036684-2"/>
    </source>
</evidence>